<keyword evidence="6" id="KW-0732">Signal</keyword>
<evidence type="ECO:0000256" key="4">
    <source>
        <dbReference type="ARBA" id="ARBA00022475"/>
    </source>
</evidence>
<evidence type="ECO:0000256" key="1">
    <source>
        <dbReference type="ARBA" id="ARBA00004251"/>
    </source>
</evidence>
<evidence type="ECO:0000256" key="14">
    <source>
        <dbReference type="ARBA" id="ARBA00032935"/>
    </source>
</evidence>
<dbReference type="AlphaFoldDB" id="A0A7J7EVR8"/>
<keyword evidence="7 17" id="KW-1133">Transmembrane helix</keyword>
<dbReference type="InterPro" id="IPR036116">
    <property type="entry name" value="FN3_sf"/>
</dbReference>
<dbReference type="InterPro" id="IPR013783">
    <property type="entry name" value="Ig-like_fold"/>
</dbReference>
<comment type="function">
    <text evidence="15">Receptor for interleukin-2. This beta subunit is involved in receptor mediated endocytosis and transduces the mitogenic signals of IL2. Probably in association with IL15RA, involved in the stimulation of neutrophil phagocytosis by IL15.</text>
</comment>
<evidence type="ECO:0000256" key="3">
    <source>
        <dbReference type="ARBA" id="ARBA00016239"/>
    </source>
</evidence>
<evidence type="ECO:0000256" key="13">
    <source>
        <dbReference type="ARBA" id="ARBA00031280"/>
    </source>
</evidence>
<dbReference type="SUPFAM" id="SSF49265">
    <property type="entry name" value="Fibronectin type III"/>
    <property type="match status" value="2"/>
</dbReference>
<evidence type="ECO:0000256" key="12">
    <source>
        <dbReference type="ARBA" id="ARBA00026094"/>
    </source>
</evidence>
<evidence type="ECO:0000313" key="20">
    <source>
        <dbReference type="Proteomes" id="UP000551758"/>
    </source>
</evidence>
<evidence type="ECO:0000256" key="15">
    <source>
        <dbReference type="ARBA" id="ARBA00045664"/>
    </source>
</evidence>
<keyword evidence="8 17" id="KW-0472">Membrane</keyword>
<dbReference type="InterPro" id="IPR003531">
    <property type="entry name" value="Hempt_rcpt_S_F1_CS"/>
</dbReference>
<evidence type="ECO:0000256" key="16">
    <source>
        <dbReference type="SAM" id="MobiDB-lite"/>
    </source>
</evidence>
<keyword evidence="20" id="KW-1185">Reference proteome</keyword>
<dbReference type="GO" id="GO:0019976">
    <property type="term" value="F:interleukin-2 binding"/>
    <property type="evidence" value="ECO:0007669"/>
    <property type="project" value="TreeGrafter"/>
</dbReference>
<protein>
    <recommendedName>
        <fullName evidence="3">Interleukin-2 receptor subunit beta</fullName>
    </recommendedName>
    <alternativeName>
        <fullName evidence="14">High affinity IL-2 receptor subunit beta</fullName>
    </alternativeName>
    <alternativeName>
        <fullName evidence="13">p70-75</fullName>
    </alternativeName>
</protein>
<proteinExistence type="inferred from homology"/>
<dbReference type="PROSITE" id="PS01355">
    <property type="entry name" value="HEMATOPO_REC_S_F1"/>
    <property type="match status" value="1"/>
</dbReference>
<dbReference type="PANTHER" id="PTHR23037:SF30">
    <property type="entry name" value="INTERLEUKIN-2 RECEPTOR SUBUNIT BETA"/>
    <property type="match status" value="1"/>
</dbReference>
<gene>
    <name evidence="19" type="ORF">HPG69_009790</name>
</gene>
<keyword evidence="9" id="KW-1015">Disulfide bond</keyword>
<dbReference type="InterPro" id="IPR040951">
    <property type="entry name" value="IL2RB_N1"/>
</dbReference>
<dbReference type="Pfam" id="PF18707">
    <property type="entry name" value="IL2RB_N1"/>
    <property type="match status" value="1"/>
</dbReference>
<evidence type="ECO:0000256" key="2">
    <source>
        <dbReference type="ARBA" id="ARBA00008280"/>
    </source>
</evidence>
<dbReference type="Proteomes" id="UP000551758">
    <property type="component" value="Unassembled WGS sequence"/>
</dbReference>
<dbReference type="GO" id="GO:0009897">
    <property type="term" value="C:external side of plasma membrane"/>
    <property type="evidence" value="ECO:0007669"/>
    <property type="project" value="TreeGrafter"/>
</dbReference>
<evidence type="ECO:0000256" key="11">
    <source>
        <dbReference type="ARBA" id="ARBA00023180"/>
    </source>
</evidence>
<evidence type="ECO:0000256" key="7">
    <source>
        <dbReference type="ARBA" id="ARBA00022989"/>
    </source>
</evidence>
<comment type="subunit">
    <text evidence="12">Non-covalent dimer of an alpha and a beta subunit. IL2R exists in 3 different forms: a high affinity dimer, an intermediate affinity monomer (beta subunit), and a low affinity monomer (alpha subunit). The high and intermediate affinity forms also associate with a gamma subunit. Interacts with SHB upon interleukin stimulation.</text>
</comment>
<keyword evidence="10" id="KW-0675">Receptor</keyword>
<dbReference type="Gene3D" id="2.60.40.10">
    <property type="entry name" value="Immunoglobulins"/>
    <property type="match status" value="2"/>
</dbReference>
<dbReference type="CDD" id="cd00063">
    <property type="entry name" value="FN3"/>
    <property type="match status" value="1"/>
</dbReference>
<evidence type="ECO:0000313" key="19">
    <source>
        <dbReference type="EMBL" id="KAF5919801.1"/>
    </source>
</evidence>
<evidence type="ECO:0000256" key="9">
    <source>
        <dbReference type="ARBA" id="ARBA00023157"/>
    </source>
</evidence>
<evidence type="ECO:0000256" key="10">
    <source>
        <dbReference type="ARBA" id="ARBA00023170"/>
    </source>
</evidence>
<comment type="caution">
    <text evidence="19">The sequence shown here is derived from an EMBL/GenBank/DDBJ whole genome shotgun (WGS) entry which is preliminary data.</text>
</comment>
<dbReference type="EMBL" id="JACDTQ010002190">
    <property type="protein sequence ID" value="KAF5919801.1"/>
    <property type="molecule type" value="Genomic_DNA"/>
</dbReference>
<organism evidence="19 20">
    <name type="scientific">Diceros bicornis minor</name>
    <name type="common">South-central black rhinoceros</name>
    <dbReference type="NCBI Taxonomy" id="77932"/>
    <lineage>
        <taxon>Eukaryota</taxon>
        <taxon>Metazoa</taxon>
        <taxon>Chordata</taxon>
        <taxon>Craniata</taxon>
        <taxon>Vertebrata</taxon>
        <taxon>Euteleostomi</taxon>
        <taxon>Mammalia</taxon>
        <taxon>Eutheria</taxon>
        <taxon>Laurasiatheria</taxon>
        <taxon>Perissodactyla</taxon>
        <taxon>Rhinocerotidae</taxon>
        <taxon>Diceros</taxon>
    </lineage>
</organism>
<feature type="domain" description="Fibronectin type-III" evidence="18">
    <location>
        <begin position="141"/>
        <end position="244"/>
    </location>
</feature>
<comment type="similarity">
    <text evidence="2">Belongs to the type I cytokine receptor family. Type 4 subfamily.</text>
</comment>
<keyword evidence="5 17" id="KW-0812">Transmembrane</keyword>
<dbReference type="GO" id="GO:0004896">
    <property type="term" value="F:cytokine receptor activity"/>
    <property type="evidence" value="ECO:0007669"/>
    <property type="project" value="InterPro"/>
</dbReference>
<feature type="transmembrane region" description="Helical" evidence="17">
    <location>
        <begin position="256"/>
        <end position="277"/>
    </location>
</feature>
<evidence type="ECO:0000259" key="18">
    <source>
        <dbReference type="PROSITE" id="PS50853"/>
    </source>
</evidence>
<comment type="subcellular location">
    <subcellularLocation>
        <location evidence="1">Cell membrane</location>
        <topology evidence="1">Single-pass type I membrane protein</topology>
    </subcellularLocation>
</comment>
<evidence type="ECO:0000256" key="8">
    <source>
        <dbReference type="ARBA" id="ARBA00023136"/>
    </source>
</evidence>
<dbReference type="PANTHER" id="PTHR23037">
    <property type="entry name" value="CYTOKINE RECEPTOR"/>
    <property type="match status" value="1"/>
</dbReference>
<dbReference type="GO" id="GO:0016064">
    <property type="term" value="P:immunoglobulin mediated immune response"/>
    <property type="evidence" value="ECO:0007669"/>
    <property type="project" value="TreeGrafter"/>
</dbReference>
<evidence type="ECO:0000256" key="17">
    <source>
        <dbReference type="SAM" id="Phobius"/>
    </source>
</evidence>
<keyword evidence="4" id="KW-1003">Cell membrane</keyword>
<accession>A0A7J7EVR8</accession>
<dbReference type="PROSITE" id="PS50853">
    <property type="entry name" value="FN3"/>
    <property type="match status" value="1"/>
</dbReference>
<feature type="region of interest" description="Disordered" evidence="16">
    <location>
        <begin position="436"/>
        <end position="532"/>
    </location>
</feature>
<sequence length="557" mass="61109">MAAYLVGAGCWGQGWWAGSGGRGHPAPRHSRLVLPADASKLSCFYNSKANISCVWSRDDGLQATSCSIHAKSDKRTWSKSCELLPVRPATWACNLILGPPDSQKLTSADTVNMSVLCLEGEKWRMALTQDFKPFENLRLMAPDSFHIIHLGTHRCNVTWSVSQSSHYIEKYLQFEARTRSPGHSWEEATLLTLKQNQQWICLETLAPDTSYELQVRVRPQLDNPKAWRLWSPWSQPLAFRTRPAAPGKENLPVIRWGHISVGLSGGFGFIILVYLLVNCRYIGQWLKKVLKCHIPDPSEFFSQLSSEHGGDFQKWLSSPFPSSSFSSSGPAPEISRLEVLDRDAKATQLLLLQQEQAPSPAAETSGHSLASCFTNQGYFFFHLPDALEIEACQVYFTYDPCAEELDEGGPLPALPPLPGEDDAYCTFPPGEDLLLFSPSLLGGPSPPNTALGRSRASEERPPPALQEGAPADWAPQPPAPLKAEDPDLVDFQSPPEQPLGEAGEEVPAPSPGEGASFPWASPPGQGQVRAPASRLTLNVDAYLSLQELQNQDPAHSV</sequence>
<reference evidence="19 20" key="1">
    <citation type="journal article" date="2020" name="Mol. Biol. Evol.">
        <title>Interspecific Gene Flow and the Evolution of Specialization in Black and White Rhinoceros.</title>
        <authorList>
            <person name="Moodley Y."/>
            <person name="Westbury M.V."/>
            <person name="Russo I.M."/>
            <person name="Gopalakrishnan S."/>
            <person name="Rakotoarivelo A."/>
            <person name="Olsen R.A."/>
            <person name="Prost S."/>
            <person name="Tunstall T."/>
            <person name="Ryder O.A."/>
            <person name="Dalen L."/>
            <person name="Bruford M.W."/>
        </authorList>
    </citation>
    <scope>NUCLEOTIDE SEQUENCE [LARGE SCALE GENOMIC DNA]</scope>
    <source>
        <strain evidence="19">SBR-YM</strain>
        <tissue evidence="19">Skin</tissue>
    </source>
</reference>
<evidence type="ECO:0000256" key="6">
    <source>
        <dbReference type="ARBA" id="ARBA00022729"/>
    </source>
</evidence>
<evidence type="ECO:0000256" key="5">
    <source>
        <dbReference type="ARBA" id="ARBA00022692"/>
    </source>
</evidence>
<dbReference type="InterPro" id="IPR003961">
    <property type="entry name" value="FN3_dom"/>
</dbReference>
<keyword evidence="11" id="KW-0325">Glycoprotein</keyword>
<name>A0A7J7EVR8_DICBM</name>